<feature type="domain" description="Transcription regulator AsnC/Lrp ligand binding" evidence="1">
    <location>
        <begin position="85"/>
        <end position="145"/>
    </location>
</feature>
<evidence type="ECO:0000259" key="1">
    <source>
        <dbReference type="Pfam" id="PF01037"/>
    </source>
</evidence>
<dbReference type="EMBL" id="JBHSZH010000005">
    <property type="protein sequence ID" value="MFC7082480.1"/>
    <property type="molecule type" value="Genomic_DNA"/>
</dbReference>
<reference evidence="2 3" key="1">
    <citation type="journal article" date="2019" name="Int. J. Syst. Evol. Microbiol.">
        <title>The Global Catalogue of Microorganisms (GCM) 10K type strain sequencing project: providing services to taxonomists for standard genome sequencing and annotation.</title>
        <authorList>
            <consortium name="The Broad Institute Genomics Platform"/>
            <consortium name="The Broad Institute Genome Sequencing Center for Infectious Disease"/>
            <person name="Wu L."/>
            <person name="Ma J."/>
        </authorList>
    </citation>
    <scope>NUCLEOTIDE SEQUENCE [LARGE SCALE GENOMIC DNA]</scope>
    <source>
        <strain evidence="2 3">DT72</strain>
    </source>
</reference>
<evidence type="ECO:0000313" key="2">
    <source>
        <dbReference type="EMBL" id="MFC7082480.1"/>
    </source>
</evidence>
<name>A0ABD5WSV0_9EURY</name>
<dbReference type="AlphaFoldDB" id="A0ABD5WSV0"/>
<keyword evidence="3" id="KW-1185">Reference proteome</keyword>
<evidence type="ECO:0000313" key="3">
    <source>
        <dbReference type="Proteomes" id="UP001596407"/>
    </source>
</evidence>
<dbReference type="InterPro" id="IPR019887">
    <property type="entry name" value="Tscrpt_reg_AsnC/Lrp_C"/>
</dbReference>
<dbReference type="SUPFAM" id="SSF54909">
    <property type="entry name" value="Dimeric alpha+beta barrel"/>
    <property type="match status" value="1"/>
</dbReference>
<dbReference type="RefSeq" id="WP_382210348.1">
    <property type="nucleotide sequence ID" value="NZ_JBHSZH010000005.1"/>
</dbReference>
<organism evidence="2 3">
    <name type="scientific">Halorussus caseinilyticus</name>
    <dbReference type="NCBI Taxonomy" id="3034025"/>
    <lineage>
        <taxon>Archaea</taxon>
        <taxon>Methanobacteriati</taxon>
        <taxon>Methanobacteriota</taxon>
        <taxon>Stenosarchaea group</taxon>
        <taxon>Halobacteria</taxon>
        <taxon>Halobacteriales</taxon>
        <taxon>Haladaptataceae</taxon>
        <taxon>Halorussus</taxon>
    </lineage>
</organism>
<dbReference type="Pfam" id="PF01037">
    <property type="entry name" value="AsnC_trans_reg"/>
    <property type="match status" value="1"/>
</dbReference>
<sequence length="146" mass="15417">MSLSDRERAGAFEEVIIGLVPAVRSERSELSETTKTTETTRIAETTVESARTGTVRIGNNTLVGVVVPGGMVRAYIAIITGAGASEDAVATFRDLSGVTEAHVVSGDFDVVAEIEGETVRDLQKIVTGGIHEVEGVGTTRTYIHLD</sequence>
<dbReference type="InterPro" id="IPR011008">
    <property type="entry name" value="Dimeric_a/b-barrel"/>
</dbReference>
<dbReference type="Gene3D" id="3.30.70.920">
    <property type="match status" value="1"/>
</dbReference>
<gene>
    <name evidence="2" type="ORF">ACFQJ6_22730</name>
</gene>
<proteinExistence type="predicted"/>
<accession>A0ABD5WSV0</accession>
<protein>
    <submittedName>
        <fullName evidence="2">Lrp/AsnC ligand binding domain-containing protein</fullName>
    </submittedName>
</protein>
<dbReference type="Proteomes" id="UP001596407">
    <property type="component" value="Unassembled WGS sequence"/>
</dbReference>
<comment type="caution">
    <text evidence="2">The sequence shown here is derived from an EMBL/GenBank/DDBJ whole genome shotgun (WGS) entry which is preliminary data.</text>
</comment>